<dbReference type="InterPro" id="IPR027417">
    <property type="entry name" value="P-loop_NTPase"/>
</dbReference>
<organism evidence="3 4">
    <name type="scientific">Hyaloscypha bicolor E</name>
    <dbReference type="NCBI Taxonomy" id="1095630"/>
    <lineage>
        <taxon>Eukaryota</taxon>
        <taxon>Fungi</taxon>
        <taxon>Dikarya</taxon>
        <taxon>Ascomycota</taxon>
        <taxon>Pezizomycotina</taxon>
        <taxon>Leotiomycetes</taxon>
        <taxon>Helotiales</taxon>
        <taxon>Hyaloscyphaceae</taxon>
        <taxon>Hyaloscypha</taxon>
        <taxon>Hyaloscypha bicolor</taxon>
    </lineage>
</organism>
<evidence type="ECO:0000259" key="2">
    <source>
        <dbReference type="Pfam" id="PF01926"/>
    </source>
</evidence>
<name>A0A2J6TXE5_9HELO</name>
<dbReference type="Pfam" id="PF01926">
    <property type="entry name" value="MMR_HSR1"/>
    <property type="match status" value="1"/>
</dbReference>
<dbReference type="GO" id="GO:0005525">
    <property type="term" value="F:GTP binding"/>
    <property type="evidence" value="ECO:0007669"/>
    <property type="project" value="InterPro"/>
</dbReference>
<gene>
    <name evidence="3" type="ORF">K444DRAFT_623823</name>
</gene>
<dbReference type="InterPro" id="IPR006073">
    <property type="entry name" value="GTP-bd"/>
</dbReference>
<dbReference type="AlphaFoldDB" id="A0A2J6TXE5"/>
<dbReference type="SUPFAM" id="SSF52540">
    <property type="entry name" value="P-loop containing nucleoside triphosphate hydrolases"/>
    <property type="match status" value="1"/>
</dbReference>
<protein>
    <recommendedName>
        <fullName evidence="2">G domain-containing protein</fullName>
    </recommendedName>
</protein>
<sequence length="490" mass="55189">MDDMDSVVDQLTDQAQRFSAFTGVTRPNPGDRFFLVMGMTGSGKSSFVARCTGKDVRISHGLYSCTDSIDVFDFMWNGRRIYLVDTPGFNDTNRSDIDTLMILATYLGASYANGVRIHGLIMLHPISDNRMSGSSLRNIEMMKAICGFTFYDNLVIATTMWPDTPSQAEITTLENREAELLCDDKFFGAVVAQRANVFRHNERGRRNPFEETASAQRIVAYLIRQSDTHAPEVLQLQREMVGQGKTIGETAAGIAVTGDLYKVRQAHERQLRELEAEMKNRLAMSDTAHAAAVQELKADVEGKLRKAEEDKQALEKSMQDMHEDEERAWKEKLRVIDRQFRKLLAAKEDELRDMEASLSELRKDRARTPRYRYRKQKAEHEDAEQERLVNEARREVSLARGAYQKFCAELVGNIFNGTANGLAAGITSGVIAGGKPVLVLLVLKLLVIGDEIRDANATPLCSYFRRTHLYYNTRASRVVPTTGPNSLEVR</sequence>
<feature type="coiled-coil region" evidence="1">
    <location>
        <begin position="264"/>
        <end position="395"/>
    </location>
</feature>
<dbReference type="GeneID" id="36590403"/>
<dbReference type="InParanoid" id="A0A2J6TXE5"/>
<keyword evidence="1" id="KW-0175">Coiled coil</keyword>
<evidence type="ECO:0000313" key="4">
    <source>
        <dbReference type="Proteomes" id="UP000235371"/>
    </source>
</evidence>
<dbReference type="Gene3D" id="3.40.50.300">
    <property type="entry name" value="P-loop containing nucleotide triphosphate hydrolases"/>
    <property type="match status" value="1"/>
</dbReference>
<proteinExistence type="predicted"/>
<accession>A0A2J6TXE5</accession>
<feature type="domain" description="G" evidence="2">
    <location>
        <begin position="35"/>
        <end position="91"/>
    </location>
</feature>
<evidence type="ECO:0000313" key="3">
    <source>
        <dbReference type="EMBL" id="PMD67683.1"/>
    </source>
</evidence>
<dbReference type="OrthoDB" id="8954335at2759"/>
<dbReference type="Proteomes" id="UP000235371">
    <property type="component" value="Unassembled WGS sequence"/>
</dbReference>
<dbReference type="STRING" id="1095630.A0A2J6TXE5"/>
<evidence type="ECO:0000256" key="1">
    <source>
        <dbReference type="SAM" id="Coils"/>
    </source>
</evidence>
<keyword evidence="4" id="KW-1185">Reference proteome</keyword>
<reference evidence="3 4" key="1">
    <citation type="submission" date="2016-04" db="EMBL/GenBank/DDBJ databases">
        <title>A degradative enzymes factory behind the ericoid mycorrhizal symbiosis.</title>
        <authorList>
            <consortium name="DOE Joint Genome Institute"/>
            <person name="Martino E."/>
            <person name="Morin E."/>
            <person name="Grelet G."/>
            <person name="Kuo A."/>
            <person name="Kohler A."/>
            <person name="Daghino S."/>
            <person name="Barry K."/>
            <person name="Choi C."/>
            <person name="Cichocki N."/>
            <person name="Clum A."/>
            <person name="Copeland A."/>
            <person name="Hainaut M."/>
            <person name="Haridas S."/>
            <person name="Labutti K."/>
            <person name="Lindquist E."/>
            <person name="Lipzen A."/>
            <person name="Khouja H.-R."/>
            <person name="Murat C."/>
            <person name="Ohm R."/>
            <person name="Olson A."/>
            <person name="Spatafora J."/>
            <person name="Veneault-Fourrey C."/>
            <person name="Henrissat B."/>
            <person name="Grigoriev I."/>
            <person name="Martin F."/>
            <person name="Perotto S."/>
        </authorList>
    </citation>
    <scope>NUCLEOTIDE SEQUENCE [LARGE SCALE GENOMIC DNA]</scope>
    <source>
        <strain evidence="3 4">E</strain>
    </source>
</reference>
<dbReference type="RefSeq" id="XP_024744587.1">
    <property type="nucleotide sequence ID" value="XM_024882326.1"/>
</dbReference>
<dbReference type="EMBL" id="KZ613740">
    <property type="protein sequence ID" value="PMD67683.1"/>
    <property type="molecule type" value="Genomic_DNA"/>
</dbReference>
<dbReference type="CDD" id="cd00882">
    <property type="entry name" value="Ras_like_GTPase"/>
    <property type="match status" value="1"/>
</dbReference>